<evidence type="ECO:0000313" key="3">
    <source>
        <dbReference type="Proteomes" id="UP000013988"/>
    </source>
</evidence>
<dbReference type="PANTHER" id="PTHR45947:SF3">
    <property type="entry name" value="SULFOQUINOVOSYL TRANSFERASE SQD2"/>
    <property type="match status" value="1"/>
</dbReference>
<dbReference type="InterPro" id="IPR001296">
    <property type="entry name" value="Glyco_trans_1"/>
</dbReference>
<feature type="domain" description="Glycosyl transferase family 1" evidence="1">
    <location>
        <begin position="187"/>
        <end position="350"/>
    </location>
</feature>
<accession>R9CM39</accession>
<dbReference type="RefSeq" id="WP_016205564.1">
    <property type="nucleotide sequence ID" value="NZ_ASRV01000005.1"/>
</dbReference>
<dbReference type="Proteomes" id="UP000013988">
    <property type="component" value="Unassembled WGS sequence"/>
</dbReference>
<dbReference type="Pfam" id="PF00534">
    <property type="entry name" value="Glycos_transf_1"/>
    <property type="match status" value="1"/>
</dbReference>
<sequence>MKIGIIRLYCGESGKSGYYNLQELGLARGLKTKGIDTDIFFLVDKNEISDVEVQEIEKGIRIIYVPAKKIGIHGVVSPKFILEYNIDIVHLAVDNQLIAPKFIKFLRKNNIKYYCYIGSLYSNNKNIKQFIMKLLLKRNLMWYKKSNIISKNNKIFKQLIEMGVNNCKIIPVGLDLFCIPKVIEEKSQLKEQLGFNSRDKVIIYIGRLTRDKRPIEAFNIIENLITNNEDYKPVIIGDGELREDIKKLISKSENKIKYSYIPKIKNTEIHKYLKVTDVFINTSEVEIFGMAILEAMYHECKVFAKTAPGPNQIIDNFNNGFLIDNYDIKSWSNLIENNIENDKIGQNANKAITNYFNWEILSDEFVDFYSKL</sequence>
<reference evidence="2 3" key="1">
    <citation type="submission" date="2013-03" db="EMBL/GenBank/DDBJ databases">
        <title>Whole genome shotgun sequencing of Clostridium sartagoforme AAU1.</title>
        <authorList>
            <person name="Joshi C.G."/>
            <person name="Duggirala S.M."/>
            <person name="Nathani N.M."/>
            <person name="Bhatt V.D."/>
            <person name="Patel A.K."/>
            <person name="Pandya P.R."/>
            <person name="KaPatel J.A."/>
        </authorList>
    </citation>
    <scope>NUCLEOTIDE SEQUENCE [LARGE SCALE GENOMIC DNA]</scope>
    <source>
        <strain evidence="2 3">AAU1</strain>
    </source>
</reference>
<evidence type="ECO:0000313" key="2">
    <source>
        <dbReference type="EMBL" id="EOR28256.1"/>
    </source>
</evidence>
<keyword evidence="2" id="KW-0808">Transferase</keyword>
<proteinExistence type="predicted"/>
<dbReference type="PANTHER" id="PTHR45947">
    <property type="entry name" value="SULFOQUINOVOSYL TRANSFERASE SQD2"/>
    <property type="match status" value="1"/>
</dbReference>
<name>R9CM39_9CLOT</name>
<dbReference type="GO" id="GO:0016758">
    <property type="term" value="F:hexosyltransferase activity"/>
    <property type="evidence" value="ECO:0007669"/>
    <property type="project" value="TreeGrafter"/>
</dbReference>
<organism evidence="2 3">
    <name type="scientific">Clostridium sartagoforme AAU1</name>
    <dbReference type="NCBI Taxonomy" id="1202534"/>
    <lineage>
        <taxon>Bacteria</taxon>
        <taxon>Bacillati</taxon>
        <taxon>Bacillota</taxon>
        <taxon>Clostridia</taxon>
        <taxon>Eubacteriales</taxon>
        <taxon>Clostridiaceae</taxon>
        <taxon>Clostridium</taxon>
    </lineage>
</organism>
<dbReference type="AlphaFoldDB" id="R9CM39"/>
<dbReference type="Gene3D" id="3.40.50.2000">
    <property type="entry name" value="Glycogen Phosphorylase B"/>
    <property type="match status" value="2"/>
</dbReference>
<protein>
    <submittedName>
        <fullName evidence="2">Group 1 glycosyl transferase</fullName>
    </submittedName>
</protein>
<keyword evidence="3" id="KW-1185">Reference proteome</keyword>
<dbReference type="PATRIC" id="fig|1202534.3.peg.21"/>
<dbReference type="SUPFAM" id="SSF53756">
    <property type="entry name" value="UDP-Glycosyltransferase/glycogen phosphorylase"/>
    <property type="match status" value="1"/>
</dbReference>
<dbReference type="InterPro" id="IPR050194">
    <property type="entry name" value="Glycosyltransferase_grp1"/>
</dbReference>
<dbReference type="OrthoDB" id="9797829at2"/>
<comment type="caution">
    <text evidence="2">The sequence shown here is derived from an EMBL/GenBank/DDBJ whole genome shotgun (WGS) entry which is preliminary data.</text>
</comment>
<evidence type="ECO:0000259" key="1">
    <source>
        <dbReference type="Pfam" id="PF00534"/>
    </source>
</evidence>
<dbReference type="EMBL" id="ASRV01000005">
    <property type="protein sequence ID" value="EOR28256.1"/>
    <property type="molecule type" value="Genomic_DNA"/>
</dbReference>
<gene>
    <name evidence="2" type="ORF">A500_00115</name>
</gene>